<dbReference type="PANTHER" id="PTHR30069:SF29">
    <property type="entry name" value="HEMOGLOBIN AND HEMOGLOBIN-HAPTOGLOBIN-BINDING PROTEIN 1-RELATED"/>
    <property type="match status" value="1"/>
</dbReference>
<dbReference type="Pfam" id="PF00593">
    <property type="entry name" value="TonB_dep_Rec_b-barrel"/>
    <property type="match status" value="1"/>
</dbReference>
<name>A0A368Y9P2_9BURK</name>
<keyword evidence="3 11" id="KW-0813">Transport</keyword>
<dbReference type="PROSITE" id="PS01156">
    <property type="entry name" value="TONB_DEPENDENT_REC_2"/>
    <property type="match status" value="1"/>
</dbReference>
<dbReference type="SUPFAM" id="SSF56935">
    <property type="entry name" value="Porins"/>
    <property type="match status" value="1"/>
</dbReference>
<comment type="caution">
    <text evidence="17">The sequence shown here is derived from an EMBL/GenBank/DDBJ whole genome shotgun (WGS) entry which is preliminary data.</text>
</comment>
<evidence type="ECO:0000256" key="6">
    <source>
        <dbReference type="ARBA" id="ARBA00022729"/>
    </source>
</evidence>
<evidence type="ECO:0000259" key="16">
    <source>
        <dbReference type="Pfam" id="PF07715"/>
    </source>
</evidence>
<dbReference type="InterPro" id="IPR036942">
    <property type="entry name" value="Beta-barrel_TonB_sf"/>
</dbReference>
<evidence type="ECO:0000259" key="15">
    <source>
        <dbReference type="Pfam" id="PF00593"/>
    </source>
</evidence>
<feature type="short sequence motif" description="TonB C-terminal box" evidence="12">
    <location>
        <begin position="660"/>
        <end position="677"/>
    </location>
</feature>
<keyword evidence="8 11" id="KW-0472">Membrane</keyword>
<feature type="signal peptide" evidence="14">
    <location>
        <begin position="1"/>
        <end position="27"/>
    </location>
</feature>
<dbReference type="PANTHER" id="PTHR30069">
    <property type="entry name" value="TONB-DEPENDENT OUTER MEMBRANE RECEPTOR"/>
    <property type="match status" value="1"/>
</dbReference>
<dbReference type="PROSITE" id="PS52016">
    <property type="entry name" value="TONB_DEPENDENT_REC_3"/>
    <property type="match status" value="1"/>
</dbReference>
<evidence type="ECO:0000256" key="14">
    <source>
        <dbReference type="SAM" id="SignalP"/>
    </source>
</evidence>
<dbReference type="InterPro" id="IPR010917">
    <property type="entry name" value="TonB_rcpt_CS"/>
</dbReference>
<dbReference type="Gene3D" id="2.40.170.20">
    <property type="entry name" value="TonB-dependent receptor, beta-barrel domain"/>
    <property type="match status" value="1"/>
</dbReference>
<reference evidence="17 18" key="1">
    <citation type="submission" date="2018-07" db="EMBL/GenBank/DDBJ databases">
        <title>Genomic Encyclopedia of Type Strains, Phase IV (KMG-IV): sequencing the most valuable type-strain genomes for metagenomic binning, comparative biology and taxonomic classification.</title>
        <authorList>
            <person name="Goeker M."/>
        </authorList>
    </citation>
    <scope>NUCLEOTIDE SEQUENCE [LARGE SCALE GENOMIC DNA]</scope>
    <source>
        <strain evidence="17 18">DSM 21634</strain>
    </source>
</reference>
<keyword evidence="9 17" id="KW-0675">Receptor</keyword>
<keyword evidence="6 14" id="KW-0732">Signal</keyword>
<dbReference type="GO" id="GO:0015344">
    <property type="term" value="F:siderophore uptake transmembrane transporter activity"/>
    <property type="evidence" value="ECO:0007669"/>
    <property type="project" value="TreeGrafter"/>
</dbReference>
<evidence type="ECO:0000313" key="17">
    <source>
        <dbReference type="EMBL" id="RCW76148.1"/>
    </source>
</evidence>
<dbReference type="InterPro" id="IPR037066">
    <property type="entry name" value="Plug_dom_sf"/>
</dbReference>
<dbReference type="CDD" id="cd01347">
    <property type="entry name" value="ligand_gated_channel"/>
    <property type="match status" value="1"/>
</dbReference>
<dbReference type="Pfam" id="PF07715">
    <property type="entry name" value="Plug"/>
    <property type="match status" value="1"/>
</dbReference>
<keyword evidence="5 11" id="KW-0812">Transmembrane</keyword>
<evidence type="ECO:0000256" key="12">
    <source>
        <dbReference type="PROSITE-ProRule" id="PRU10144"/>
    </source>
</evidence>
<evidence type="ECO:0000256" key="3">
    <source>
        <dbReference type="ARBA" id="ARBA00022448"/>
    </source>
</evidence>
<evidence type="ECO:0000256" key="7">
    <source>
        <dbReference type="ARBA" id="ARBA00023077"/>
    </source>
</evidence>
<evidence type="ECO:0000256" key="10">
    <source>
        <dbReference type="ARBA" id="ARBA00023237"/>
    </source>
</evidence>
<evidence type="ECO:0000256" key="4">
    <source>
        <dbReference type="ARBA" id="ARBA00022452"/>
    </source>
</evidence>
<evidence type="ECO:0000256" key="13">
    <source>
        <dbReference type="RuleBase" id="RU003357"/>
    </source>
</evidence>
<sequence length="677" mass="73666">MRSIATRQRRAPAVCALLAALSQHVAAQSPAPAAAPQLRTVDIKGETLRAAAASYSTTTLEAEEIQQQHVSQTQDLFRNVPGMHVQNYQLSGVADTIVLRGFGGGGHGGDLGVVLDGIPLNEAMSHADGYVDFNVIVPLEIDRLRVFRGPVSALYGNFNRAGLVAVETRKRGAYKDLDLSIGSHGSVDVQAALGLRVREGEHLNLAAQHYRSDGFRAQSQSERTTVAGRWTKAVTPALEIALSARLHQADGDNPGYVTAAQFASDPYGKDPRAMNDGAKKHFGTVRADVNYQAAPDLKLLSFAYATRQDFTRWFSRPANSTTWRQREENYDRSVFGAGTSLNGRTQTSWSPLNWVLGVETFRESTDYQYFDDLANRARTAGAINDRRSRLNSLSAFTEIEAPVHRLFKPSLGLRWDRFSGDCEKNGPETGSDPCGPLHKITHTSPKLGVRSDVLPELELRASWAEGFALPNTFAKYALGAADLDPNVFRQTEVGMQWKPRPGISLDVAAYRLTSSDEIRTVAPGIYENYGETRRTGVEISALWAVRRDLDLSLTYGSANSEVTASANPALLGKRVAAVPRHTATASAAWSPLAHWTGTVTWRRVGSYAVNADNSIGYGGYNTVDLGLTYRAQPYQIYATVANVTDKVYATTASLIGGTELFAPGAPRTLKVGVQMQF</sequence>
<protein>
    <submittedName>
        <fullName evidence="17">Outer membrane receptor protein involved in Fe transport</fullName>
    </submittedName>
</protein>
<dbReference type="EMBL" id="QPJK01000001">
    <property type="protein sequence ID" value="RCW76148.1"/>
    <property type="molecule type" value="Genomic_DNA"/>
</dbReference>
<organism evidence="17 18">
    <name type="scientific">Pseudorhodoferax soli</name>
    <dbReference type="NCBI Taxonomy" id="545864"/>
    <lineage>
        <taxon>Bacteria</taxon>
        <taxon>Pseudomonadati</taxon>
        <taxon>Pseudomonadota</taxon>
        <taxon>Betaproteobacteria</taxon>
        <taxon>Burkholderiales</taxon>
        <taxon>Comamonadaceae</taxon>
    </lineage>
</organism>
<feature type="chain" id="PRO_5017042906" evidence="14">
    <location>
        <begin position="28"/>
        <end position="677"/>
    </location>
</feature>
<evidence type="ECO:0000256" key="8">
    <source>
        <dbReference type="ARBA" id="ARBA00023136"/>
    </source>
</evidence>
<evidence type="ECO:0000256" key="5">
    <source>
        <dbReference type="ARBA" id="ARBA00022692"/>
    </source>
</evidence>
<dbReference type="RefSeq" id="WP_114466035.1">
    <property type="nucleotide sequence ID" value="NZ_QPJK01000001.1"/>
</dbReference>
<comment type="similarity">
    <text evidence="2 11 13">Belongs to the TonB-dependent receptor family.</text>
</comment>
<dbReference type="InterPro" id="IPR000531">
    <property type="entry name" value="Beta-barrel_TonB"/>
</dbReference>
<evidence type="ECO:0000256" key="1">
    <source>
        <dbReference type="ARBA" id="ARBA00004571"/>
    </source>
</evidence>
<feature type="domain" description="TonB-dependent receptor plug" evidence="16">
    <location>
        <begin position="53"/>
        <end position="162"/>
    </location>
</feature>
<dbReference type="InterPro" id="IPR039426">
    <property type="entry name" value="TonB-dep_rcpt-like"/>
</dbReference>
<evidence type="ECO:0000256" key="9">
    <source>
        <dbReference type="ARBA" id="ARBA00023170"/>
    </source>
</evidence>
<evidence type="ECO:0000256" key="2">
    <source>
        <dbReference type="ARBA" id="ARBA00009810"/>
    </source>
</evidence>
<dbReference type="GO" id="GO:0044718">
    <property type="term" value="P:siderophore transmembrane transport"/>
    <property type="evidence" value="ECO:0007669"/>
    <property type="project" value="TreeGrafter"/>
</dbReference>
<dbReference type="GO" id="GO:0009279">
    <property type="term" value="C:cell outer membrane"/>
    <property type="evidence" value="ECO:0007669"/>
    <property type="project" value="UniProtKB-SubCell"/>
</dbReference>
<accession>A0A368Y9P2</accession>
<keyword evidence="18" id="KW-1185">Reference proteome</keyword>
<dbReference type="AlphaFoldDB" id="A0A368Y9P2"/>
<gene>
    <name evidence="17" type="ORF">DES41_101753</name>
</gene>
<keyword evidence="4 11" id="KW-1134">Transmembrane beta strand</keyword>
<feature type="domain" description="TonB-dependent receptor-like beta-barrel" evidence="15">
    <location>
        <begin position="251"/>
        <end position="643"/>
    </location>
</feature>
<dbReference type="InterPro" id="IPR012910">
    <property type="entry name" value="Plug_dom"/>
</dbReference>
<dbReference type="Proteomes" id="UP000252884">
    <property type="component" value="Unassembled WGS sequence"/>
</dbReference>
<keyword evidence="10 11" id="KW-0998">Cell outer membrane</keyword>
<dbReference type="OrthoDB" id="99480at2"/>
<dbReference type="Gene3D" id="2.170.130.10">
    <property type="entry name" value="TonB-dependent receptor, plug domain"/>
    <property type="match status" value="1"/>
</dbReference>
<keyword evidence="7 13" id="KW-0798">TonB box</keyword>
<proteinExistence type="inferred from homology"/>
<evidence type="ECO:0000256" key="11">
    <source>
        <dbReference type="PROSITE-ProRule" id="PRU01360"/>
    </source>
</evidence>
<comment type="subcellular location">
    <subcellularLocation>
        <location evidence="1 11">Cell outer membrane</location>
        <topology evidence="1 11">Multi-pass membrane protein</topology>
    </subcellularLocation>
</comment>
<evidence type="ECO:0000313" key="18">
    <source>
        <dbReference type="Proteomes" id="UP000252884"/>
    </source>
</evidence>